<keyword evidence="15 18" id="KW-0472">Membrane</keyword>
<proteinExistence type="inferred from homology"/>
<evidence type="ECO:0000256" key="14">
    <source>
        <dbReference type="ARBA" id="ARBA00022989"/>
    </source>
</evidence>
<dbReference type="SMART" id="SM00831">
    <property type="entry name" value="Cation_ATPase_N"/>
    <property type="match status" value="1"/>
</dbReference>
<dbReference type="InterPro" id="IPR006415">
    <property type="entry name" value="P-type_ATPase_IIIB"/>
</dbReference>
<evidence type="ECO:0000256" key="9">
    <source>
        <dbReference type="ARBA" id="ARBA00022692"/>
    </source>
</evidence>
<name>A0A068NTE5_FIMGI</name>
<dbReference type="Gene3D" id="3.40.1110.10">
    <property type="entry name" value="Calcium-transporting ATPase, cytoplasmic domain N"/>
    <property type="match status" value="1"/>
</dbReference>
<dbReference type="InterPro" id="IPR023299">
    <property type="entry name" value="ATPase_P-typ_cyto_dom_N"/>
</dbReference>
<dbReference type="NCBIfam" id="TIGR01494">
    <property type="entry name" value="ATPase_P-type"/>
    <property type="match status" value="2"/>
</dbReference>
<evidence type="ECO:0000256" key="8">
    <source>
        <dbReference type="ARBA" id="ARBA00022553"/>
    </source>
</evidence>
<dbReference type="InterPro" id="IPR059000">
    <property type="entry name" value="ATPase_P-type_domA"/>
</dbReference>
<evidence type="ECO:0000256" key="2">
    <source>
        <dbReference type="ARBA" id="ARBA00004429"/>
    </source>
</evidence>
<comment type="catalytic activity">
    <reaction evidence="17">
        <text>Mg(2+)(out) + ATP + H2O = Mg(2+)(in) + ADP + phosphate + H(+)</text>
        <dbReference type="Rhea" id="RHEA:10260"/>
        <dbReference type="ChEBI" id="CHEBI:15377"/>
        <dbReference type="ChEBI" id="CHEBI:15378"/>
        <dbReference type="ChEBI" id="CHEBI:18420"/>
        <dbReference type="ChEBI" id="CHEBI:30616"/>
        <dbReference type="ChEBI" id="CHEBI:43474"/>
        <dbReference type="ChEBI" id="CHEBI:456216"/>
        <dbReference type="EC" id="7.2.2.14"/>
    </reaction>
</comment>
<evidence type="ECO:0000256" key="17">
    <source>
        <dbReference type="ARBA" id="ARBA00047295"/>
    </source>
</evidence>
<evidence type="ECO:0000256" key="4">
    <source>
        <dbReference type="ARBA" id="ARBA00012786"/>
    </source>
</evidence>
<dbReference type="STRING" id="661478.OP10G_3229"/>
<dbReference type="InterPro" id="IPR044492">
    <property type="entry name" value="P_typ_ATPase_HD_dom"/>
</dbReference>
<feature type="transmembrane region" description="Helical" evidence="18">
    <location>
        <begin position="39"/>
        <end position="60"/>
    </location>
</feature>
<feature type="transmembrane region" description="Helical" evidence="18">
    <location>
        <begin position="768"/>
        <end position="792"/>
    </location>
</feature>
<evidence type="ECO:0000256" key="1">
    <source>
        <dbReference type="ARBA" id="ARBA00003954"/>
    </source>
</evidence>
<evidence type="ECO:0000256" key="3">
    <source>
        <dbReference type="ARBA" id="ARBA00008746"/>
    </source>
</evidence>
<keyword evidence="14 18" id="KW-1133">Transmembrane helix</keyword>
<evidence type="ECO:0000313" key="21">
    <source>
        <dbReference type="Proteomes" id="UP000027982"/>
    </source>
</evidence>
<keyword evidence="12" id="KW-0460">Magnesium</keyword>
<dbReference type="Pfam" id="PF00689">
    <property type="entry name" value="Cation_ATPase_C"/>
    <property type="match status" value="1"/>
</dbReference>
<dbReference type="InterPro" id="IPR004014">
    <property type="entry name" value="ATPase_P-typ_cation-transptr_N"/>
</dbReference>
<dbReference type="NCBIfam" id="TIGR01524">
    <property type="entry name" value="ATPase-IIIB_Mg"/>
    <property type="match status" value="1"/>
</dbReference>
<dbReference type="InterPro" id="IPR023298">
    <property type="entry name" value="ATPase_P-typ_TM_dom_sf"/>
</dbReference>
<gene>
    <name evidence="20" type="ORF">OP10G_3229</name>
</gene>
<dbReference type="Pfam" id="PF00690">
    <property type="entry name" value="Cation_ATPase_N"/>
    <property type="match status" value="1"/>
</dbReference>
<feature type="transmembrane region" description="Helical" evidence="18">
    <location>
        <begin position="714"/>
        <end position="733"/>
    </location>
</feature>
<keyword evidence="7" id="KW-0997">Cell inner membrane</keyword>
<feature type="transmembrane region" description="Helical" evidence="18">
    <location>
        <begin position="249"/>
        <end position="273"/>
    </location>
</feature>
<dbReference type="SFLD" id="SFLDS00003">
    <property type="entry name" value="Haloacid_Dehalogenase"/>
    <property type="match status" value="1"/>
</dbReference>
<dbReference type="EC" id="7.2.2.14" evidence="4"/>
<feature type="transmembrane region" description="Helical" evidence="18">
    <location>
        <begin position="745"/>
        <end position="762"/>
    </location>
</feature>
<dbReference type="SUPFAM" id="SSF56784">
    <property type="entry name" value="HAD-like"/>
    <property type="match status" value="1"/>
</dbReference>
<evidence type="ECO:0000256" key="16">
    <source>
        <dbReference type="ARBA" id="ARBA00029806"/>
    </source>
</evidence>
<sequence>MPGTQTPSAGLTSGEARLRLETDGPNEVTRPRAHGILRFLAPLLANPLVVILLGAAAVSASLGDRVNAAIIVAMIALSFGLDWVQTRRSHQAAEKLKNSISPTAAVLRDGKWQTIARREVVVGDVVRLSAGTLIPADGRLLTEKDLHVNEAALTGESVPAEKEVGTGDDQEKLFLGTSVVSGTATMTVEKTGAQTVFGGIALRLSERPPETEFERGLRRFGGLIMRIVLLLTGFVIVSMIALHRPPLQSFMFAVALAVGLTPEFLPMITTLTLSRGALRMARHKVIVKNLASIQNFGSMDVLCSDKTGTLTSGEMRLDQTVGLDGQPSEVPLRWAALNAAFESGIANSLDSAILAKSPPEPGWRKIDEIPFDFNRRRLSVVLERDGRRVLVSKGSPEGVWNQCDAPEALLAEQTKLANSLGEQGFRVLAVAIADVPVQDSYGIEDENSLTLIGYLAFADPPLEDALATVHRLQTAGIDLKIITGDSDAVAGHVCRQIGLDPGRILLGSEIEAMADDALQAAAERTLVFARTSPAQKNRIILALKARGHVVGYMGDGINDAPSLHAADVGISFGDATDVAKDAAQIILVERHLSRLLGGVFEGRMAFGNVMKYLLMGTSSSFGNMLSMAGAALFLPFLPMLPSQILLNNLLYDLAQIPIPTDWVDESYIRKPKRWDMSQISSFMIFAGPISSLYDALTFVVLLRLFRADEAHFHTGWFIESLFTQTLVIFVIRTRFRPWRSRPSRALVATTILVLIVAAWLPFSPFASLLGFVPMPPAFFLFVLFASLTYLALVELAKGFLFRWGPAPPSSRPA</sequence>
<dbReference type="GO" id="GO:0016887">
    <property type="term" value="F:ATP hydrolysis activity"/>
    <property type="evidence" value="ECO:0007669"/>
    <property type="project" value="InterPro"/>
</dbReference>
<comment type="similarity">
    <text evidence="3">Belongs to the cation transport ATPase (P-type) (TC 3.A.3) family. Type IIIB subfamily.</text>
</comment>
<dbReference type="Gene3D" id="1.20.1110.10">
    <property type="entry name" value="Calcium-transporting ATPase, transmembrane domain"/>
    <property type="match status" value="1"/>
</dbReference>
<evidence type="ECO:0000256" key="18">
    <source>
        <dbReference type="SAM" id="Phobius"/>
    </source>
</evidence>
<keyword evidence="13" id="KW-1278">Translocase</keyword>
<keyword evidence="21" id="KW-1185">Reference proteome</keyword>
<dbReference type="AlphaFoldDB" id="A0A068NTE5"/>
<dbReference type="InterPro" id="IPR023214">
    <property type="entry name" value="HAD_sf"/>
</dbReference>
<dbReference type="GO" id="GO:0005886">
    <property type="term" value="C:plasma membrane"/>
    <property type="evidence" value="ECO:0007669"/>
    <property type="project" value="UniProtKB-SubCell"/>
</dbReference>
<dbReference type="RefSeq" id="WP_052547795.1">
    <property type="nucleotide sequence ID" value="NZ_CP007139.1"/>
</dbReference>
<dbReference type="Pfam" id="PF00122">
    <property type="entry name" value="E1-E2_ATPase"/>
    <property type="match status" value="1"/>
</dbReference>
<evidence type="ECO:0000256" key="11">
    <source>
        <dbReference type="ARBA" id="ARBA00022840"/>
    </source>
</evidence>
<evidence type="ECO:0000256" key="12">
    <source>
        <dbReference type="ARBA" id="ARBA00022842"/>
    </source>
</evidence>
<evidence type="ECO:0000259" key="19">
    <source>
        <dbReference type="SMART" id="SM00831"/>
    </source>
</evidence>
<dbReference type="InterPro" id="IPR018303">
    <property type="entry name" value="ATPase_P-typ_P_site"/>
</dbReference>
<evidence type="ECO:0000313" key="20">
    <source>
        <dbReference type="EMBL" id="AIE86597.1"/>
    </source>
</evidence>
<dbReference type="SUPFAM" id="SSF81665">
    <property type="entry name" value="Calcium ATPase, transmembrane domain M"/>
    <property type="match status" value="1"/>
</dbReference>
<feature type="transmembrane region" description="Helical" evidence="18">
    <location>
        <begin position="679"/>
        <end position="702"/>
    </location>
</feature>
<evidence type="ECO:0000256" key="13">
    <source>
        <dbReference type="ARBA" id="ARBA00022967"/>
    </source>
</evidence>
<evidence type="ECO:0000256" key="7">
    <source>
        <dbReference type="ARBA" id="ARBA00022519"/>
    </source>
</evidence>
<accession>A0A068NTE5</accession>
<dbReference type="SFLD" id="SFLDG00002">
    <property type="entry name" value="C1.7:_P-type_atpase_like"/>
    <property type="match status" value="1"/>
</dbReference>
<dbReference type="HOGENOM" id="CLU_002360_6_3_0"/>
<keyword evidence="6" id="KW-1003">Cell membrane</keyword>
<feature type="domain" description="Cation-transporting P-type ATPase N-terminal" evidence="19">
    <location>
        <begin position="1"/>
        <end position="64"/>
    </location>
</feature>
<evidence type="ECO:0000256" key="5">
    <source>
        <dbReference type="ARBA" id="ARBA00013555"/>
    </source>
</evidence>
<feature type="transmembrane region" description="Helical" evidence="18">
    <location>
        <begin position="223"/>
        <end position="243"/>
    </location>
</feature>
<dbReference type="eggNOG" id="COG0474">
    <property type="taxonomic scope" value="Bacteria"/>
</dbReference>
<dbReference type="Gene3D" id="2.70.150.10">
    <property type="entry name" value="Calcium-transporting ATPase, cytoplasmic transduction domain A"/>
    <property type="match status" value="1"/>
</dbReference>
<organism evidence="20 21">
    <name type="scientific">Fimbriimonas ginsengisoli Gsoil 348</name>
    <dbReference type="NCBI Taxonomy" id="661478"/>
    <lineage>
        <taxon>Bacteria</taxon>
        <taxon>Bacillati</taxon>
        <taxon>Armatimonadota</taxon>
        <taxon>Fimbriimonadia</taxon>
        <taxon>Fimbriimonadales</taxon>
        <taxon>Fimbriimonadaceae</taxon>
        <taxon>Fimbriimonas</taxon>
    </lineage>
</organism>
<dbReference type="Pfam" id="PF00702">
    <property type="entry name" value="Hydrolase"/>
    <property type="match status" value="1"/>
</dbReference>
<dbReference type="SFLD" id="SFLDF00027">
    <property type="entry name" value="p-type_atpase"/>
    <property type="match status" value="1"/>
</dbReference>
<keyword evidence="9 18" id="KW-0812">Transmembrane</keyword>
<protein>
    <recommendedName>
        <fullName evidence="5">Magnesium-transporting ATPase, P-type 1</fullName>
        <ecNumber evidence="4">7.2.2.14</ecNumber>
    </recommendedName>
    <alternativeName>
        <fullName evidence="16">Mg(2+) transport ATPase, P-type 1</fullName>
    </alternativeName>
</protein>
<dbReference type="InterPro" id="IPR008250">
    <property type="entry name" value="ATPase_P-typ_transduc_dom_A_sf"/>
</dbReference>
<comment type="subcellular location">
    <subcellularLocation>
        <location evidence="2">Cell inner membrane</location>
        <topology evidence="2">Multi-pass membrane protein</topology>
    </subcellularLocation>
</comment>
<dbReference type="InterPro" id="IPR001757">
    <property type="entry name" value="P_typ_ATPase"/>
</dbReference>
<dbReference type="PRINTS" id="PR01836">
    <property type="entry name" value="MGATPASE"/>
</dbReference>
<keyword evidence="11" id="KW-0067">ATP-binding</keyword>
<keyword evidence="10" id="KW-0547">Nucleotide-binding</keyword>
<dbReference type="GO" id="GO:0005524">
    <property type="term" value="F:ATP binding"/>
    <property type="evidence" value="ECO:0007669"/>
    <property type="project" value="UniProtKB-KW"/>
</dbReference>
<dbReference type="PANTHER" id="PTHR42861">
    <property type="entry name" value="CALCIUM-TRANSPORTING ATPASE"/>
    <property type="match status" value="1"/>
</dbReference>
<dbReference type="EMBL" id="CP007139">
    <property type="protein sequence ID" value="AIE86597.1"/>
    <property type="molecule type" value="Genomic_DNA"/>
</dbReference>
<evidence type="ECO:0000256" key="6">
    <source>
        <dbReference type="ARBA" id="ARBA00022475"/>
    </source>
</evidence>
<keyword evidence="8" id="KW-0597">Phosphoprotein</keyword>
<dbReference type="KEGG" id="fgi:OP10G_3229"/>
<dbReference type="GO" id="GO:0015444">
    <property type="term" value="F:P-type magnesium transporter activity"/>
    <property type="evidence" value="ECO:0007669"/>
    <property type="project" value="UniProtKB-EC"/>
</dbReference>
<dbReference type="Gene3D" id="3.40.50.1000">
    <property type="entry name" value="HAD superfamily/HAD-like"/>
    <property type="match status" value="1"/>
</dbReference>
<dbReference type="PROSITE" id="PS00154">
    <property type="entry name" value="ATPASE_E1_E2"/>
    <property type="match status" value="1"/>
</dbReference>
<comment type="function">
    <text evidence="1">Mediates magnesium influx to the cytosol.</text>
</comment>
<dbReference type="InterPro" id="IPR006068">
    <property type="entry name" value="ATPase_P-typ_cation-transptr_C"/>
</dbReference>
<dbReference type="SUPFAM" id="SSF81653">
    <property type="entry name" value="Calcium ATPase, transduction domain A"/>
    <property type="match status" value="1"/>
</dbReference>
<evidence type="ECO:0000256" key="15">
    <source>
        <dbReference type="ARBA" id="ARBA00023136"/>
    </source>
</evidence>
<dbReference type="Proteomes" id="UP000027982">
    <property type="component" value="Chromosome"/>
</dbReference>
<dbReference type="OrthoDB" id="9814270at2"/>
<feature type="transmembrane region" description="Helical" evidence="18">
    <location>
        <begin position="66"/>
        <end position="84"/>
    </location>
</feature>
<evidence type="ECO:0000256" key="10">
    <source>
        <dbReference type="ARBA" id="ARBA00022741"/>
    </source>
</evidence>
<reference evidence="20 21" key="1">
    <citation type="journal article" date="2014" name="PLoS ONE">
        <title>The first complete genome sequence of the class fimbriimonadia in the phylum armatimonadetes.</title>
        <authorList>
            <person name="Hu Z.Y."/>
            <person name="Wang Y.Z."/>
            <person name="Im W.T."/>
            <person name="Wang S.Y."/>
            <person name="Zhao G.P."/>
            <person name="Zheng H.J."/>
            <person name="Quan Z.X."/>
        </authorList>
    </citation>
    <scope>NUCLEOTIDE SEQUENCE [LARGE SCALE GENOMIC DNA]</scope>
    <source>
        <strain evidence="20">Gsoil 348</strain>
    </source>
</reference>
<dbReference type="InterPro" id="IPR036412">
    <property type="entry name" value="HAD-like_sf"/>
</dbReference>